<evidence type="ECO:0000313" key="2">
    <source>
        <dbReference type="Proteomes" id="UP000814140"/>
    </source>
</evidence>
<dbReference type="EMBL" id="MU277193">
    <property type="protein sequence ID" value="KAI0066129.1"/>
    <property type="molecule type" value="Genomic_DNA"/>
</dbReference>
<comment type="caution">
    <text evidence="1">The sequence shown here is derived from an EMBL/GenBank/DDBJ whole genome shotgun (WGS) entry which is preliminary data.</text>
</comment>
<reference evidence="1" key="2">
    <citation type="journal article" date="2022" name="New Phytol.">
        <title>Evolutionary transition to the ectomycorrhizal habit in the genomes of a hyperdiverse lineage of mushroom-forming fungi.</title>
        <authorList>
            <person name="Looney B."/>
            <person name="Miyauchi S."/>
            <person name="Morin E."/>
            <person name="Drula E."/>
            <person name="Courty P.E."/>
            <person name="Kohler A."/>
            <person name="Kuo A."/>
            <person name="LaButti K."/>
            <person name="Pangilinan J."/>
            <person name="Lipzen A."/>
            <person name="Riley R."/>
            <person name="Andreopoulos W."/>
            <person name="He G."/>
            <person name="Johnson J."/>
            <person name="Nolan M."/>
            <person name="Tritt A."/>
            <person name="Barry K.W."/>
            <person name="Grigoriev I.V."/>
            <person name="Nagy L.G."/>
            <person name="Hibbett D."/>
            <person name="Henrissat B."/>
            <person name="Matheny P.B."/>
            <person name="Labbe J."/>
            <person name="Martin F.M."/>
        </authorList>
    </citation>
    <scope>NUCLEOTIDE SEQUENCE</scope>
    <source>
        <strain evidence="1">HHB10654</strain>
    </source>
</reference>
<name>A0ACB8TB39_9AGAM</name>
<dbReference type="Proteomes" id="UP000814140">
    <property type="component" value="Unassembled WGS sequence"/>
</dbReference>
<protein>
    <submittedName>
        <fullName evidence="1">Uncharacterized protein</fullName>
    </submittedName>
</protein>
<accession>A0ACB8TB39</accession>
<keyword evidence="2" id="KW-1185">Reference proteome</keyword>
<evidence type="ECO:0000313" key="1">
    <source>
        <dbReference type="EMBL" id="KAI0066129.1"/>
    </source>
</evidence>
<sequence length="118" mass="13098">MPSPALASYLLPVGCTSQSIRHVGLLYVRRPRIPGTRSLPASPSVLPAICCIVPHCLSKIYSIQYIMCSHIPDSGVSQLSHDRLTTQEFRPLDRISCTFGMRSAWEEQGISEHQYSPT</sequence>
<proteinExistence type="predicted"/>
<reference evidence="1" key="1">
    <citation type="submission" date="2021-03" db="EMBL/GenBank/DDBJ databases">
        <authorList>
            <consortium name="DOE Joint Genome Institute"/>
            <person name="Ahrendt S."/>
            <person name="Looney B.P."/>
            <person name="Miyauchi S."/>
            <person name="Morin E."/>
            <person name="Drula E."/>
            <person name="Courty P.E."/>
            <person name="Chicoki N."/>
            <person name="Fauchery L."/>
            <person name="Kohler A."/>
            <person name="Kuo A."/>
            <person name="Labutti K."/>
            <person name="Pangilinan J."/>
            <person name="Lipzen A."/>
            <person name="Riley R."/>
            <person name="Andreopoulos W."/>
            <person name="He G."/>
            <person name="Johnson J."/>
            <person name="Barry K.W."/>
            <person name="Grigoriev I.V."/>
            <person name="Nagy L."/>
            <person name="Hibbett D."/>
            <person name="Henrissat B."/>
            <person name="Matheny P.B."/>
            <person name="Labbe J."/>
            <person name="Martin F."/>
        </authorList>
    </citation>
    <scope>NUCLEOTIDE SEQUENCE</scope>
    <source>
        <strain evidence="1">HHB10654</strain>
    </source>
</reference>
<organism evidence="1 2">
    <name type="scientific">Artomyces pyxidatus</name>
    <dbReference type="NCBI Taxonomy" id="48021"/>
    <lineage>
        <taxon>Eukaryota</taxon>
        <taxon>Fungi</taxon>
        <taxon>Dikarya</taxon>
        <taxon>Basidiomycota</taxon>
        <taxon>Agaricomycotina</taxon>
        <taxon>Agaricomycetes</taxon>
        <taxon>Russulales</taxon>
        <taxon>Auriscalpiaceae</taxon>
        <taxon>Artomyces</taxon>
    </lineage>
</organism>
<gene>
    <name evidence="1" type="ORF">BV25DRAFT_1849730</name>
</gene>